<keyword evidence="1" id="KW-1277">Toxin-antitoxin system</keyword>
<reference evidence="3" key="1">
    <citation type="submission" date="2017-09" db="EMBL/GenBank/DDBJ databases">
        <title>Depth-based differentiation of microbial function through sediment-hosted aquifers and enrichment of novel symbionts in the deep terrestrial subsurface.</title>
        <authorList>
            <person name="Probst A.J."/>
            <person name="Ladd B."/>
            <person name="Jarett J.K."/>
            <person name="Geller-Mcgrath D.E."/>
            <person name="Sieber C.M.K."/>
            <person name="Emerson J.B."/>
            <person name="Anantharaman K."/>
            <person name="Thomas B.C."/>
            <person name="Malmstrom R."/>
            <person name="Stieglmeier M."/>
            <person name="Klingl A."/>
            <person name="Woyke T."/>
            <person name="Ryan C.M."/>
            <person name="Banfield J.F."/>
        </authorList>
    </citation>
    <scope>NUCLEOTIDE SEQUENCE [LARGE SCALE GENOMIC DNA]</scope>
</reference>
<evidence type="ECO:0000256" key="1">
    <source>
        <dbReference type="ARBA" id="ARBA00022649"/>
    </source>
</evidence>
<comment type="caution">
    <text evidence="2">The sequence shown here is derived from an EMBL/GenBank/DDBJ whole genome shotgun (WGS) entry which is preliminary data.</text>
</comment>
<proteinExistence type="predicted"/>
<dbReference type="Gene3D" id="3.30.2310.20">
    <property type="entry name" value="RelE-like"/>
    <property type="match status" value="1"/>
</dbReference>
<gene>
    <name evidence="2" type="ORF">COT20_01935</name>
</gene>
<accession>A0A2M6XUD3</accession>
<name>A0A2M6XUD3_9BACT</name>
<dbReference type="SUPFAM" id="SSF143011">
    <property type="entry name" value="RelE-like"/>
    <property type="match status" value="1"/>
</dbReference>
<dbReference type="EMBL" id="PEXQ01000048">
    <property type="protein sequence ID" value="PIU15230.1"/>
    <property type="molecule type" value="Genomic_DNA"/>
</dbReference>
<evidence type="ECO:0000313" key="2">
    <source>
        <dbReference type="EMBL" id="PIU15230.1"/>
    </source>
</evidence>
<sequence>MFKVKFTFNFEKDIKKLNRQIANRIIEKIEFLALNSEHLKNFVKYLPKDLEGLQKYRVGDWRILFWG</sequence>
<dbReference type="InterPro" id="IPR007712">
    <property type="entry name" value="RelE/ParE_toxin"/>
</dbReference>
<organism evidence="2 3">
    <name type="scientific">bacterium (Candidatus Gribaldobacteria) CG08_land_8_20_14_0_20_39_15</name>
    <dbReference type="NCBI Taxonomy" id="2014273"/>
    <lineage>
        <taxon>Bacteria</taxon>
        <taxon>Candidatus Gribaldobacteria</taxon>
    </lineage>
</organism>
<evidence type="ECO:0000313" key="3">
    <source>
        <dbReference type="Proteomes" id="UP000229784"/>
    </source>
</evidence>
<protein>
    <submittedName>
        <fullName evidence="2">Type II toxin-antitoxin system RelE/ParE family toxin</fullName>
    </submittedName>
</protein>
<dbReference type="Proteomes" id="UP000229784">
    <property type="component" value="Unassembled WGS sequence"/>
</dbReference>
<dbReference type="AlphaFoldDB" id="A0A2M6XUD3"/>
<dbReference type="Pfam" id="PF05016">
    <property type="entry name" value="ParE_toxin"/>
    <property type="match status" value="1"/>
</dbReference>
<dbReference type="InterPro" id="IPR035093">
    <property type="entry name" value="RelE/ParE_toxin_dom_sf"/>
</dbReference>